<keyword evidence="1" id="KW-0969">Cilium</keyword>
<keyword evidence="2" id="KW-1185">Reference proteome</keyword>
<proteinExistence type="predicted"/>
<reference evidence="1 2" key="1">
    <citation type="submission" date="2023-10" db="EMBL/GenBank/DDBJ databases">
        <title>Complete genome sequence of Shewanella sp. DAU334.</title>
        <authorList>
            <person name="Lee Y.-S."/>
            <person name="Jeong H.-R."/>
            <person name="Hwang E.-J."/>
            <person name="Choi Y.-L."/>
            <person name="Kim G.-D."/>
        </authorList>
    </citation>
    <scope>NUCLEOTIDE SEQUENCE [LARGE SCALE GENOMIC DNA]</scope>
    <source>
        <strain evidence="1 2">DAU334</strain>
    </source>
</reference>
<sequence length="117" mass="13368">MQPTQALTTDTLKQLAVVDNSMAELLDELEKTDFSDEASDMLVSKLQDVIRARQILIGRLVADPQFVDRNYLQAQANMTSEFEQRAKKVLAKREALLRGIRNSKRQINVYKSIDSNR</sequence>
<dbReference type="Proteomes" id="UP001529491">
    <property type="component" value="Chromosome"/>
</dbReference>
<protein>
    <submittedName>
        <fullName evidence="1">Flagella biosynthesis chaperone for FliD, FliT</fullName>
    </submittedName>
</protein>
<evidence type="ECO:0000313" key="2">
    <source>
        <dbReference type="Proteomes" id="UP001529491"/>
    </source>
</evidence>
<gene>
    <name evidence="1" type="ORF">RGE70_05440</name>
</gene>
<accession>A0ABZ0K115</accession>
<organism evidence="1 2">
    <name type="scientific">Shewanella youngdeokensis</name>
    <dbReference type="NCBI Taxonomy" id="2999068"/>
    <lineage>
        <taxon>Bacteria</taxon>
        <taxon>Pseudomonadati</taxon>
        <taxon>Pseudomonadota</taxon>
        <taxon>Gammaproteobacteria</taxon>
        <taxon>Alteromonadales</taxon>
        <taxon>Shewanellaceae</taxon>
        <taxon>Shewanella</taxon>
    </lineage>
</organism>
<name>A0ABZ0K115_9GAMM</name>
<keyword evidence="1" id="KW-0966">Cell projection</keyword>
<dbReference type="EMBL" id="CP136522">
    <property type="protein sequence ID" value="WOT06244.1"/>
    <property type="molecule type" value="Genomic_DNA"/>
</dbReference>
<keyword evidence="1" id="KW-0282">Flagellum</keyword>
<dbReference type="RefSeq" id="WP_310470518.1">
    <property type="nucleotide sequence ID" value="NZ_CP136522.1"/>
</dbReference>
<evidence type="ECO:0000313" key="1">
    <source>
        <dbReference type="EMBL" id="WOT06244.1"/>
    </source>
</evidence>